<dbReference type="PRINTS" id="PR01537">
    <property type="entry name" value="INTRLKN1R1F"/>
</dbReference>
<dbReference type="EMBL" id="AAPE02045342">
    <property type="status" value="NOT_ANNOTATED_CDS"/>
    <property type="molecule type" value="Genomic_DNA"/>
</dbReference>
<feature type="domain" description="Ig-like" evidence="17">
    <location>
        <begin position="148"/>
        <end position="237"/>
    </location>
</feature>
<dbReference type="Ensembl" id="ENSMLUT00000016605.2">
    <property type="protein sequence ID" value="ENSMLUP00000015131.2"/>
    <property type="gene ID" value="ENSMLUG00000016603.2"/>
</dbReference>
<evidence type="ECO:0000256" key="5">
    <source>
        <dbReference type="ARBA" id="ARBA00022737"/>
    </source>
</evidence>
<dbReference type="SMART" id="SM00409">
    <property type="entry name" value="IG"/>
    <property type="match status" value="2"/>
</dbReference>
<evidence type="ECO:0000256" key="12">
    <source>
        <dbReference type="ARBA" id="ARBA00023180"/>
    </source>
</evidence>
<dbReference type="InterPro" id="IPR003599">
    <property type="entry name" value="Ig_sub"/>
</dbReference>
<dbReference type="Proteomes" id="UP000001074">
    <property type="component" value="Unassembled WGS sequence"/>
</dbReference>
<evidence type="ECO:0000259" key="17">
    <source>
        <dbReference type="PROSITE" id="PS50835"/>
    </source>
</evidence>
<dbReference type="InParanoid" id="G1PUZ5"/>
<evidence type="ECO:0000313" key="19">
    <source>
        <dbReference type="Proteomes" id="UP000001074"/>
    </source>
</evidence>
<evidence type="ECO:0000313" key="18">
    <source>
        <dbReference type="Ensembl" id="ENSMLUP00000015131.2"/>
    </source>
</evidence>
<feature type="domain" description="TIR" evidence="16">
    <location>
        <begin position="408"/>
        <end position="561"/>
    </location>
</feature>
<keyword evidence="10" id="KW-1015">Disulfide bond</keyword>
<dbReference type="FunFam" id="3.40.50.10140:FF:000002">
    <property type="entry name" value="Interleukin 1 receptor accessory protein"/>
    <property type="match status" value="1"/>
</dbReference>
<gene>
    <name evidence="18" type="primary">IL18RAP</name>
</gene>
<dbReference type="InterPro" id="IPR013151">
    <property type="entry name" value="Immunoglobulin_dom"/>
</dbReference>
<keyword evidence="7 14" id="KW-1133">Transmembrane helix</keyword>
<dbReference type="SUPFAM" id="SSF52200">
    <property type="entry name" value="Toll/Interleukin receptor TIR domain"/>
    <property type="match status" value="1"/>
</dbReference>
<dbReference type="Pfam" id="PF18452">
    <property type="entry name" value="Ig_6"/>
    <property type="match status" value="1"/>
</dbReference>
<dbReference type="InterPro" id="IPR041416">
    <property type="entry name" value="IL-1RAcP-like_ig"/>
</dbReference>
<dbReference type="STRING" id="59463.ENSMLUP00000015131"/>
<sequence>MLCLGWIFLWFVTGERIKGFNISGCSIKNFLWMYSAESAEEFVLFCDLAEPQKPRSYHRHPLSPAQGPARRPCRGREGLSDAQWYLQPREGGALKEITSNQSHLLLDKTALRFLTAERSHAGSYICRPRMRSRRDEACCVKMVLEVQPQADLSCAHPVPRTRYLRLGSTDSIHCPSLGCQGGARSPEMTWYQNGRLLSAQRSNPLQLDVIYDYHQGTYACDYTQADGAGSRTVRAVVQVKTIVRNTTLKPDILEPVKDTLEVELGKPLTLNCTARFGFEEHFKPVLRWYSKDSGRELEIPTKEGRRVKATVEAEVIQRTVHLERVAQSDLHKTFICFAQNSLGNSTQPLQLRGRKGASPVVFLYVLLGTVAALAGALAAGALLFTYWIEVVLLCRTCQDKDETLGDKKEFDAFISYAKGSASESEPASPMSEDCLALKLFPEVLENKYGYTLCLLERDVAPGGVYTEDIVSIIKKSRRGVFILSPNYVNGPSVFELQAAVSLALDDQTLKLILVKFCPFQEPESLPDLVRKALRVLPTVTWRGLKSAPPNSRFWTRLRYHMPMKNPTGLPWGHLRVISRAFWEDSKTETPGRSSQPRHW</sequence>
<dbReference type="GO" id="GO:0016787">
    <property type="term" value="F:hydrolase activity"/>
    <property type="evidence" value="ECO:0007669"/>
    <property type="project" value="UniProtKB-KW"/>
</dbReference>
<dbReference type="AlphaFoldDB" id="G1PUZ5"/>
<comment type="subcellular location">
    <subcellularLocation>
        <location evidence="1">Membrane</location>
        <topology evidence="1">Single-pass type I membrane protein</topology>
    </subcellularLocation>
</comment>
<dbReference type="PROSITE" id="PS50104">
    <property type="entry name" value="TIR"/>
    <property type="match status" value="1"/>
</dbReference>
<evidence type="ECO:0000256" key="3">
    <source>
        <dbReference type="ARBA" id="ARBA00022692"/>
    </source>
</evidence>
<dbReference type="PANTHER" id="PTHR11890:SF23">
    <property type="entry name" value="INTERLEUKIN-18 RECEPTOR ACCESSORY PROTEIN"/>
    <property type="match status" value="1"/>
</dbReference>
<reference evidence="18 19" key="1">
    <citation type="journal article" date="2011" name="Nature">
        <title>A high-resolution map of human evolutionary constraint using 29 mammals.</title>
        <authorList>
            <person name="Lindblad-Toh K."/>
            <person name="Garber M."/>
            <person name="Zuk O."/>
            <person name="Lin M.F."/>
            <person name="Parker B.J."/>
            <person name="Washietl S."/>
            <person name="Kheradpour P."/>
            <person name="Ernst J."/>
            <person name="Jordan G."/>
            <person name="Mauceli E."/>
            <person name="Ward L.D."/>
            <person name="Lowe C.B."/>
            <person name="Holloway A.K."/>
            <person name="Clamp M."/>
            <person name="Gnerre S."/>
            <person name="Alfoldi J."/>
            <person name="Beal K."/>
            <person name="Chang J."/>
            <person name="Clawson H."/>
            <person name="Cuff J."/>
            <person name="Di Palma F."/>
            <person name="Fitzgerald S."/>
            <person name="Flicek P."/>
            <person name="Guttman M."/>
            <person name="Hubisz M.J."/>
            <person name="Jaffe D.B."/>
            <person name="Jungreis I."/>
            <person name="Kent W.J."/>
            <person name="Kostka D."/>
            <person name="Lara M."/>
            <person name="Martins A.L."/>
            <person name="Massingham T."/>
            <person name="Moltke I."/>
            <person name="Raney B.J."/>
            <person name="Rasmussen M.D."/>
            <person name="Robinson J."/>
            <person name="Stark A."/>
            <person name="Vilella A.J."/>
            <person name="Wen J."/>
            <person name="Xie X."/>
            <person name="Zody M.C."/>
            <person name="Baldwin J."/>
            <person name="Bloom T."/>
            <person name="Chin C.W."/>
            <person name="Heiman D."/>
            <person name="Nicol R."/>
            <person name="Nusbaum C."/>
            <person name="Young S."/>
            <person name="Wilkinson J."/>
            <person name="Worley K.C."/>
            <person name="Kovar C.L."/>
            <person name="Muzny D.M."/>
            <person name="Gibbs R.A."/>
            <person name="Cree A."/>
            <person name="Dihn H.H."/>
            <person name="Fowler G."/>
            <person name="Jhangiani S."/>
            <person name="Joshi V."/>
            <person name="Lee S."/>
            <person name="Lewis L.R."/>
            <person name="Nazareth L.V."/>
            <person name="Okwuonu G."/>
            <person name="Santibanez J."/>
            <person name="Warren W.C."/>
            <person name="Mardis E.R."/>
            <person name="Weinstock G.M."/>
            <person name="Wilson R.K."/>
            <person name="Delehaunty K."/>
            <person name="Dooling D."/>
            <person name="Fronik C."/>
            <person name="Fulton L."/>
            <person name="Fulton B."/>
            <person name="Graves T."/>
            <person name="Minx P."/>
            <person name="Sodergren E."/>
            <person name="Birney E."/>
            <person name="Margulies E.H."/>
            <person name="Herrero J."/>
            <person name="Green E.D."/>
            <person name="Haussler D."/>
            <person name="Siepel A."/>
            <person name="Goldman N."/>
            <person name="Pollard K.S."/>
            <person name="Pedersen J.S."/>
            <person name="Lander E.S."/>
            <person name="Kellis M."/>
        </authorList>
    </citation>
    <scope>NUCLEOTIDE SEQUENCE [LARGE SCALE GENOMIC DNA]</scope>
</reference>
<keyword evidence="19" id="KW-1185">Reference proteome</keyword>
<keyword evidence="4 15" id="KW-0732">Signal</keyword>
<dbReference type="InterPro" id="IPR000157">
    <property type="entry name" value="TIR_dom"/>
</dbReference>
<dbReference type="Pfam" id="PF00047">
    <property type="entry name" value="ig"/>
    <property type="match status" value="1"/>
</dbReference>
<dbReference type="GO" id="GO:0045954">
    <property type="term" value="P:positive regulation of natural killer cell mediated cytotoxicity"/>
    <property type="evidence" value="ECO:0007669"/>
    <property type="project" value="Ensembl"/>
</dbReference>
<keyword evidence="11" id="KW-0675">Receptor</keyword>
<evidence type="ECO:0000256" key="2">
    <source>
        <dbReference type="ARBA" id="ARBA00009752"/>
    </source>
</evidence>
<evidence type="ECO:0000259" key="16">
    <source>
        <dbReference type="PROSITE" id="PS50104"/>
    </source>
</evidence>
<dbReference type="GO" id="GO:0042119">
    <property type="term" value="P:neutrophil activation"/>
    <property type="evidence" value="ECO:0007669"/>
    <property type="project" value="Ensembl"/>
</dbReference>
<evidence type="ECO:0000256" key="15">
    <source>
        <dbReference type="SAM" id="SignalP"/>
    </source>
</evidence>
<dbReference type="Gene3D" id="2.60.40.10">
    <property type="entry name" value="Immunoglobulins"/>
    <property type="match status" value="2"/>
</dbReference>
<dbReference type="GO" id="GO:0015026">
    <property type="term" value="F:coreceptor activity"/>
    <property type="evidence" value="ECO:0007669"/>
    <property type="project" value="Ensembl"/>
</dbReference>
<evidence type="ECO:0000256" key="1">
    <source>
        <dbReference type="ARBA" id="ARBA00004479"/>
    </source>
</evidence>
<name>G1PUZ5_MYOLU</name>
<feature type="signal peptide" evidence="15">
    <location>
        <begin position="1"/>
        <end position="19"/>
    </location>
</feature>
<reference evidence="18" key="2">
    <citation type="submission" date="2025-08" db="UniProtKB">
        <authorList>
            <consortium name="Ensembl"/>
        </authorList>
    </citation>
    <scope>IDENTIFICATION</scope>
</reference>
<keyword evidence="12" id="KW-0325">Glycoprotein</keyword>
<feature type="domain" description="Ig-like" evidence="17">
    <location>
        <begin position="250"/>
        <end position="352"/>
    </location>
</feature>
<dbReference type="FunCoup" id="G1PUZ5">
    <property type="interactions" value="201"/>
</dbReference>
<dbReference type="EMBL" id="AAPE02045343">
    <property type="status" value="NOT_ANNOTATED_CDS"/>
    <property type="molecule type" value="Genomic_DNA"/>
</dbReference>
<keyword evidence="13" id="KW-0393">Immunoglobulin domain</keyword>
<dbReference type="PROSITE" id="PS50835">
    <property type="entry name" value="IG_LIKE"/>
    <property type="match status" value="2"/>
</dbReference>
<organism evidence="18 19">
    <name type="scientific">Myotis lucifugus</name>
    <name type="common">Little brown bat</name>
    <dbReference type="NCBI Taxonomy" id="59463"/>
    <lineage>
        <taxon>Eukaryota</taxon>
        <taxon>Metazoa</taxon>
        <taxon>Chordata</taxon>
        <taxon>Craniata</taxon>
        <taxon>Vertebrata</taxon>
        <taxon>Euteleostomi</taxon>
        <taxon>Mammalia</taxon>
        <taxon>Eutheria</taxon>
        <taxon>Laurasiatheria</taxon>
        <taxon>Chiroptera</taxon>
        <taxon>Yangochiroptera</taxon>
        <taxon>Vespertilionidae</taxon>
        <taxon>Myotis</taxon>
    </lineage>
</organism>
<dbReference type="InterPro" id="IPR015621">
    <property type="entry name" value="IL-1_rcpt_fam"/>
</dbReference>
<proteinExistence type="inferred from homology"/>
<keyword evidence="8" id="KW-0520">NAD</keyword>
<dbReference type="InterPro" id="IPR007110">
    <property type="entry name" value="Ig-like_dom"/>
</dbReference>
<keyword evidence="9 14" id="KW-0472">Membrane</keyword>
<dbReference type="GeneTree" id="ENSGT01090000259985"/>
<evidence type="ECO:0000256" key="13">
    <source>
        <dbReference type="ARBA" id="ARBA00023319"/>
    </source>
</evidence>
<evidence type="ECO:0000256" key="14">
    <source>
        <dbReference type="SAM" id="Phobius"/>
    </source>
</evidence>
<accession>G1PUZ5</accession>
<evidence type="ECO:0000256" key="4">
    <source>
        <dbReference type="ARBA" id="ARBA00022729"/>
    </source>
</evidence>
<evidence type="ECO:0000256" key="7">
    <source>
        <dbReference type="ARBA" id="ARBA00022989"/>
    </source>
</evidence>
<dbReference type="PANTHER" id="PTHR11890">
    <property type="entry name" value="INTERLEUKIN-1 RECEPTOR FAMILY MEMBER"/>
    <property type="match status" value="1"/>
</dbReference>
<keyword evidence="3 14" id="KW-0812">Transmembrane</keyword>
<dbReference type="HOGENOM" id="CLU_025552_2_0_1"/>
<evidence type="ECO:0000256" key="8">
    <source>
        <dbReference type="ARBA" id="ARBA00023027"/>
    </source>
</evidence>
<keyword evidence="6" id="KW-0378">Hydrolase</keyword>
<evidence type="ECO:0000256" key="11">
    <source>
        <dbReference type="ARBA" id="ARBA00023170"/>
    </source>
</evidence>
<dbReference type="InterPro" id="IPR036179">
    <property type="entry name" value="Ig-like_dom_sf"/>
</dbReference>
<protein>
    <submittedName>
        <fullName evidence="18">Interleukin 18 receptor accessory protein</fullName>
    </submittedName>
</protein>
<dbReference type="Gene3D" id="3.40.50.10140">
    <property type="entry name" value="Toll/interleukin-1 receptor homology (TIR) domain"/>
    <property type="match status" value="1"/>
</dbReference>
<dbReference type="InterPro" id="IPR013783">
    <property type="entry name" value="Ig-like_fold"/>
</dbReference>
<dbReference type="InterPro" id="IPR035897">
    <property type="entry name" value="Toll_tir_struct_dom_sf"/>
</dbReference>
<feature type="chain" id="PRO_5003418685" evidence="15">
    <location>
        <begin position="20"/>
        <end position="599"/>
    </location>
</feature>
<dbReference type="FunFam" id="2.60.40.10:FF:001504">
    <property type="entry name" value="Interleukin 18 receptor accessory protein"/>
    <property type="match status" value="1"/>
</dbReference>
<dbReference type="SMART" id="SM00255">
    <property type="entry name" value="TIR"/>
    <property type="match status" value="1"/>
</dbReference>
<dbReference type="FunFam" id="2.60.40.10:FF:000284">
    <property type="entry name" value="interleukin-1 receptor accessory protein-like 1"/>
    <property type="match status" value="1"/>
</dbReference>
<dbReference type="eggNOG" id="ENOG502QUSU">
    <property type="taxonomic scope" value="Eukaryota"/>
</dbReference>
<dbReference type="GO" id="GO:0045092">
    <property type="term" value="C:interleukin-18 receptor complex"/>
    <property type="evidence" value="ECO:0007669"/>
    <property type="project" value="Ensembl"/>
</dbReference>
<evidence type="ECO:0000256" key="6">
    <source>
        <dbReference type="ARBA" id="ARBA00022801"/>
    </source>
</evidence>
<dbReference type="OMA" id="YPHIIQD"/>
<evidence type="ECO:0000256" key="10">
    <source>
        <dbReference type="ARBA" id="ARBA00023157"/>
    </source>
</evidence>
<dbReference type="GO" id="GO:0008283">
    <property type="term" value="P:cell population proliferation"/>
    <property type="evidence" value="ECO:0007669"/>
    <property type="project" value="Ensembl"/>
</dbReference>
<dbReference type="GO" id="GO:0042008">
    <property type="term" value="F:interleukin-18 receptor activity"/>
    <property type="evidence" value="ECO:0007669"/>
    <property type="project" value="Ensembl"/>
</dbReference>
<keyword evidence="5" id="KW-0677">Repeat</keyword>
<comment type="similarity">
    <text evidence="2">Belongs to the interleukin-1 receptor family.</text>
</comment>
<dbReference type="SUPFAM" id="SSF48726">
    <property type="entry name" value="Immunoglobulin"/>
    <property type="match status" value="2"/>
</dbReference>
<reference evidence="18" key="3">
    <citation type="submission" date="2025-09" db="UniProtKB">
        <authorList>
            <consortium name="Ensembl"/>
        </authorList>
    </citation>
    <scope>IDENTIFICATION</scope>
</reference>
<feature type="transmembrane region" description="Helical" evidence="14">
    <location>
        <begin position="361"/>
        <end position="388"/>
    </location>
</feature>
<evidence type="ECO:0000256" key="9">
    <source>
        <dbReference type="ARBA" id="ARBA00023136"/>
    </source>
</evidence>
<dbReference type="Pfam" id="PF01582">
    <property type="entry name" value="TIR"/>
    <property type="match status" value="1"/>
</dbReference>